<protein>
    <submittedName>
        <fullName evidence="13">UV-stimulated scaffold protein A-like protein</fullName>
    </submittedName>
</protein>
<feature type="region of interest" description="Disordered" evidence="11">
    <location>
        <begin position="495"/>
        <end position="531"/>
    </location>
</feature>
<reference evidence="13" key="2">
    <citation type="submission" date="2023-04" db="EMBL/GenBank/DDBJ databases">
        <authorList>
            <person name="Bruccoleri R.E."/>
            <person name="Oakeley E.J."/>
            <person name="Faust A.-M."/>
            <person name="Dessus-Babus S."/>
            <person name="Altorfer M."/>
            <person name="Burckhardt D."/>
            <person name="Oertli M."/>
            <person name="Naumann U."/>
            <person name="Petersen F."/>
            <person name="Wong J."/>
        </authorList>
    </citation>
    <scope>NUCLEOTIDE SEQUENCE</scope>
    <source>
        <strain evidence="13">GSM-AAB239-AS_SAM_17_03QT</strain>
        <tissue evidence="13">Leaf</tissue>
    </source>
</reference>
<dbReference type="Gene3D" id="1.25.40.90">
    <property type="match status" value="1"/>
</dbReference>
<accession>A0AAX6E5N4</accession>
<feature type="region of interest" description="Disordered" evidence="11">
    <location>
        <begin position="354"/>
        <end position="399"/>
    </location>
</feature>
<dbReference type="InterPro" id="IPR049431">
    <property type="entry name" value="UVSSA_C"/>
</dbReference>
<dbReference type="GO" id="GO:0008270">
    <property type="term" value="F:zinc ion binding"/>
    <property type="evidence" value="ECO:0007669"/>
    <property type="project" value="UniProtKB-KW"/>
</dbReference>
<keyword evidence="8 10" id="KW-0175">Coiled coil</keyword>
<dbReference type="GO" id="GO:0000993">
    <property type="term" value="F:RNA polymerase II complex binding"/>
    <property type="evidence" value="ECO:0007669"/>
    <property type="project" value="TreeGrafter"/>
</dbReference>
<feature type="compositionally biased region" description="Polar residues" evidence="11">
    <location>
        <begin position="521"/>
        <end position="531"/>
    </location>
</feature>
<evidence type="ECO:0000256" key="8">
    <source>
        <dbReference type="ARBA" id="ARBA00023054"/>
    </source>
</evidence>
<dbReference type="EMBL" id="JANAVB010039818">
    <property type="protein sequence ID" value="KAJ6799348.1"/>
    <property type="molecule type" value="Genomic_DNA"/>
</dbReference>
<dbReference type="Pfam" id="PF09740">
    <property type="entry name" value="DUF2043"/>
    <property type="match status" value="1"/>
</dbReference>
<evidence type="ECO:0000256" key="6">
    <source>
        <dbReference type="ARBA" id="ARBA00022771"/>
    </source>
</evidence>
<evidence type="ECO:0000256" key="3">
    <source>
        <dbReference type="ARBA" id="ARBA00022454"/>
    </source>
</evidence>
<keyword evidence="5" id="KW-0227">DNA damage</keyword>
<evidence type="ECO:0000256" key="7">
    <source>
        <dbReference type="ARBA" id="ARBA00022833"/>
    </source>
</evidence>
<reference evidence="13" key="1">
    <citation type="journal article" date="2023" name="GigaByte">
        <title>Genome assembly of the bearded iris, Iris pallida Lam.</title>
        <authorList>
            <person name="Bruccoleri R.E."/>
            <person name="Oakeley E.J."/>
            <person name="Faust A.M.E."/>
            <person name="Altorfer M."/>
            <person name="Dessus-Babus S."/>
            <person name="Burckhardt D."/>
            <person name="Oertli M."/>
            <person name="Naumann U."/>
            <person name="Petersen F."/>
            <person name="Wong J."/>
        </authorList>
    </citation>
    <scope>NUCLEOTIDE SEQUENCE</scope>
    <source>
        <strain evidence="13">GSM-AAB239-AS_SAM_17_03QT</strain>
    </source>
</reference>
<feature type="compositionally biased region" description="Basic and acidic residues" evidence="11">
    <location>
        <begin position="496"/>
        <end position="511"/>
    </location>
</feature>
<dbReference type="GO" id="GO:0005694">
    <property type="term" value="C:chromosome"/>
    <property type="evidence" value="ECO:0007669"/>
    <property type="project" value="UniProtKB-SubCell"/>
</dbReference>
<keyword evidence="6" id="KW-0863">Zinc-finger</keyword>
<name>A0AAX6E5N4_IRIPA</name>
<dbReference type="GO" id="GO:0009411">
    <property type="term" value="P:response to UV"/>
    <property type="evidence" value="ECO:0007669"/>
    <property type="project" value="InterPro"/>
</dbReference>
<dbReference type="InterPro" id="IPR018610">
    <property type="entry name" value="UVSSA"/>
</dbReference>
<keyword evidence="7" id="KW-0862">Zinc</keyword>
<comment type="subcellular location">
    <subcellularLocation>
        <location evidence="1">Chromosome</location>
    </subcellularLocation>
</comment>
<evidence type="ECO:0000313" key="13">
    <source>
        <dbReference type="EMBL" id="KAJ6799348.1"/>
    </source>
</evidence>
<keyword evidence="9" id="KW-0234">DNA repair</keyword>
<gene>
    <name evidence="13" type="ORF">M6B38_207620</name>
</gene>
<keyword evidence="3" id="KW-0158">Chromosome</keyword>
<dbReference type="Proteomes" id="UP001140949">
    <property type="component" value="Unassembled WGS sequence"/>
</dbReference>
<dbReference type="SUPFAM" id="SSF48464">
    <property type="entry name" value="ENTH/VHS domain"/>
    <property type="match status" value="1"/>
</dbReference>
<feature type="domain" description="UV-stimulated scaffold protein A C-terminal" evidence="12">
    <location>
        <begin position="403"/>
        <end position="504"/>
    </location>
</feature>
<keyword evidence="14" id="KW-1185">Reference proteome</keyword>
<proteinExistence type="inferred from homology"/>
<evidence type="ECO:0000256" key="4">
    <source>
        <dbReference type="ARBA" id="ARBA00022723"/>
    </source>
</evidence>
<organism evidence="13 14">
    <name type="scientific">Iris pallida</name>
    <name type="common">Sweet iris</name>
    <dbReference type="NCBI Taxonomy" id="29817"/>
    <lineage>
        <taxon>Eukaryota</taxon>
        <taxon>Viridiplantae</taxon>
        <taxon>Streptophyta</taxon>
        <taxon>Embryophyta</taxon>
        <taxon>Tracheophyta</taxon>
        <taxon>Spermatophyta</taxon>
        <taxon>Magnoliopsida</taxon>
        <taxon>Liliopsida</taxon>
        <taxon>Asparagales</taxon>
        <taxon>Iridaceae</taxon>
        <taxon>Iridoideae</taxon>
        <taxon>Irideae</taxon>
        <taxon>Iris</taxon>
    </lineage>
</organism>
<feature type="compositionally biased region" description="Polar residues" evidence="11">
    <location>
        <begin position="354"/>
        <end position="366"/>
    </location>
</feature>
<keyword evidence="4" id="KW-0479">Metal-binding</keyword>
<dbReference type="InterPro" id="IPR008942">
    <property type="entry name" value="ENTH_VHS"/>
</dbReference>
<dbReference type="InterPro" id="IPR049408">
    <property type="entry name" value="UVSSA_N_a-solenoid_rpt"/>
</dbReference>
<feature type="coiled-coil region" evidence="10">
    <location>
        <begin position="173"/>
        <end position="207"/>
    </location>
</feature>
<dbReference type="PANTHER" id="PTHR28670">
    <property type="entry name" value="UV-STIMULATED SCAFFOLD PROTEIN A"/>
    <property type="match status" value="1"/>
</dbReference>
<evidence type="ECO:0000313" key="14">
    <source>
        <dbReference type="Proteomes" id="UP001140949"/>
    </source>
</evidence>
<feature type="compositionally biased region" description="Basic and acidic residues" evidence="11">
    <location>
        <begin position="383"/>
        <end position="392"/>
    </location>
</feature>
<evidence type="ECO:0000256" key="2">
    <source>
        <dbReference type="ARBA" id="ARBA00009240"/>
    </source>
</evidence>
<evidence type="ECO:0000256" key="10">
    <source>
        <dbReference type="SAM" id="Coils"/>
    </source>
</evidence>
<dbReference type="PANTHER" id="PTHR28670:SF1">
    <property type="entry name" value="UV-STIMULATED SCAFFOLD PROTEIN A"/>
    <property type="match status" value="1"/>
</dbReference>
<dbReference type="AlphaFoldDB" id="A0AAX6E5N4"/>
<comment type="caution">
    <text evidence="13">The sequence shown here is derived from an EMBL/GenBank/DDBJ whole genome shotgun (WGS) entry which is preliminary data.</text>
</comment>
<evidence type="ECO:0000256" key="5">
    <source>
        <dbReference type="ARBA" id="ARBA00022763"/>
    </source>
</evidence>
<evidence type="ECO:0000256" key="11">
    <source>
        <dbReference type="SAM" id="MobiDB-lite"/>
    </source>
</evidence>
<dbReference type="GO" id="GO:0006283">
    <property type="term" value="P:transcription-coupled nucleotide-excision repair"/>
    <property type="evidence" value="ECO:0007669"/>
    <property type="project" value="TreeGrafter"/>
</dbReference>
<sequence length="661" mass="74783">MAEEREEEAAAAGQTVVRRLIERATDSTEREVEPRLLGAIKSAVRSSDEELRSAVGSLMDHLKKNHSQVRYLAVLITDELFMRSKLFRSLLVVNFDQFLSLSVGFRSNMPLPPPASIASLLRSKSIELLEKWNASFGIHYRQLRLGFDYLKNTLRYQFPNRLENAARLQQERRDRENRSKQILLDKFENLKDNYSSMKAEIQSTIDEIEQCLEIVSVKEEEEFTYNFPTEDDGLVEFKSLALQQIRLDSLKEGEKIQENSDNKAIFDALRELHKLLVSKHLSTVQDWISVLIRVDLTDNKFRDSALKEFIDLLNVIKSVKKRCSQLGWALDVNPIPEEEEEDLWEEGKIGVYTPETSNASKSSGNGSEDAPSTRKGKGVATNDRSKPSDKKSSTSPRAKLMAEAPVVTWGPFLDNWGSNRDALANQRGLELDGHWGRVDPDAVIPAEKIAELNVHCTVYKEEPVASQPCNAPLKKGGLCQRRDLRVCPFHGPIIPRDAEGKPLERNPQREGGEDDMEVSKESSQADDSTNMESFLDMDDKVVEKLAMQAVKNVRERGREASSKKRAKLAKVREHNEAVLREAALASTSYSEHVVENAEAVVKNGRDVKGKKVTLASMLKKKVTVKDRLAQRLLSTRARDNSSRQVAQGEHSKYREAFPNQW</sequence>
<dbReference type="Pfam" id="PF20867">
    <property type="entry name" value="UVSSA_N"/>
    <property type="match status" value="1"/>
</dbReference>
<evidence type="ECO:0000256" key="1">
    <source>
        <dbReference type="ARBA" id="ARBA00004286"/>
    </source>
</evidence>
<comment type="similarity">
    <text evidence="2">Belongs to the UVSSA family.</text>
</comment>
<evidence type="ECO:0000256" key="9">
    <source>
        <dbReference type="ARBA" id="ARBA00023204"/>
    </source>
</evidence>
<feature type="region of interest" description="Disordered" evidence="11">
    <location>
        <begin position="633"/>
        <end position="661"/>
    </location>
</feature>
<evidence type="ECO:0000259" key="12">
    <source>
        <dbReference type="Pfam" id="PF09740"/>
    </source>
</evidence>